<evidence type="ECO:0000256" key="3">
    <source>
        <dbReference type="ARBA" id="ARBA00011255"/>
    </source>
</evidence>
<dbReference type="GO" id="GO:0008381">
    <property type="term" value="F:mechanosensitive monoatomic ion channel activity"/>
    <property type="evidence" value="ECO:0007669"/>
    <property type="project" value="UniProtKB-UniRule"/>
</dbReference>
<dbReference type="Gene3D" id="1.10.1200.120">
    <property type="entry name" value="Large-conductance mechanosensitive channel, MscL, domain 1"/>
    <property type="match status" value="1"/>
</dbReference>
<keyword evidence="6 11" id="KW-0812">Transmembrane</keyword>
<gene>
    <name evidence="11 12" type="primary">mscL</name>
    <name evidence="12" type="ORF">ODE01S_19740</name>
</gene>
<keyword evidence="4 11" id="KW-0813">Transport</keyword>
<dbReference type="RefSeq" id="WP_147148362.1">
    <property type="nucleotide sequence ID" value="NZ_BJXN01000015.1"/>
</dbReference>
<keyword evidence="9 11" id="KW-0472">Membrane</keyword>
<comment type="caution">
    <text evidence="12">The sequence shown here is derived from an EMBL/GenBank/DDBJ whole genome shotgun (WGS) entry which is preliminary data.</text>
</comment>
<comment type="subunit">
    <text evidence="3 11">Homopentamer.</text>
</comment>
<feature type="transmembrane region" description="Helical" evidence="11">
    <location>
        <begin position="81"/>
        <end position="105"/>
    </location>
</feature>
<dbReference type="OrthoDB" id="9810350at2"/>
<dbReference type="InterPro" id="IPR037673">
    <property type="entry name" value="MSC/AndL"/>
</dbReference>
<feature type="transmembrane region" description="Helical" evidence="11">
    <location>
        <begin position="12"/>
        <end position="31"/>
    </location>
</feature>
<evidence type="ECO:0000313" key="13">
    <source>
        <dbReference type="Proteomes" id="UP000321827"/>
    </source>
</evidence>
<dbReference type="NCBIfam" id="NF001843">
    <property type="entry name" value="PRK00567.1-4"/>
    <property type="match status" value="1"/>
</dbReference>
<dbReference type="FunFam" id="1.10.1200.120:FF:000001">
    <property type="entry name" value="Large-conductance mechanosensitive channel"/>
    <property type="match status" value="1"/>
</dbReference>
<dbReference type="PRINTS" id="PR01264">
    <property type="entry name" value="MECHCHANNEL"/>
</dbReference>
<dbReference type="InterPro" id="IPR001185">
    <property type="entry name" value="MS_channel"/>
</dbReference>
<dbReference type="EMBL" id="BJXN01000015">
    <property type="protein sequence ID" value="GEM90540.1"/>
    <property type="molecule type" value="Genomic_DNA"/>
</dbReference>
<comment type="function">
    <text evidence="11">Channel that opens in response to stretch forces in the membrane lipid bilayer. May participate in the regulation of osmotic pressure changes within the cell.</text>
</comment>
<dbReference type="HAMAP" id="MF_00115">
    <property type="entry name" value="MscL"/>
    <property type="match status" value="1"/>
</dbReference>
<name>A0A511RLL4_9DEIN</name>
<dbReference type="AlphaFoldDB" id="A0A511RLL4"/>
<proteinExistence type="inferred from homology"/>
<evidence type="ECO:0000256" key="7">
    <source>
        <dbReference type="ARBA" id="ARBA00022989"/>
    </source>
</evidence>
<keyword evidence="7 11" id="KW-1133">Transmembrane helix</keyword>
<dbReference type="Pfam" id="PF01741">
    <property type="entry name" value="MscL"/>
    <property type="match status" value="1"/>
</dbReference>
<reference evidence="12 13" key="1">
    <citation type="submission" date="2019-07" db="EMBL/GenBank/DDBJ databases">
        <title>Whole genome shotgun sequence of Oceanithermus desulfurans NBRC 100063.</title>
        <authorList>
            <person name="Hosoyama A."/>
            <person name="Uohara A."/>
            <person name="Ohji S."/>
            <person name="Ichikawa N."/>
        </authorList>
    </citation>
    <scope>NUCLEOTIDE SEQUENCE [LARGE SCALE GENOMIC DNA]</scope>
    <source>
        <strain evidence="12 13">NBRC 100063</strain>
    </source>
</reference>
<keyword evidence="5 11" id="KW-1003">Cell membrane</keyword>
<dbReference type="Proteomes" id="UP000321827">
    <property type="component" value="Unassembled WGS sequence"/>
</dbReference>
<comment type="similarity">
    <text evidence="2 11">Belongs to the MscL family.</text>
</comment>
<dbReference type="PANTHER" id="PTHR30266">
    <property type="entry name" value="MECHANOSENSITIVE CHANNEL MSCL"/>
    <property type="match status" value="1"/>
</dbReference>
<evidence type="ECO:0000256" key="4">
    <source>
        <dbReference type="ARBA" id="ARBA00022448"/>
    </source>
</evidence>
<dbReference type="InterPro" id="IPR036019">
    <property type="entry name" value="MscL_channel"/>
</dbReference>
<dbReference type="InterPro" id="IPR019823">
    <property type="entry name" value="Mechanosensitive_channel_CS"/>
</dbReference>
<evidence type="ECO:0000256" key="9">
    <source>
        <dbReference type="ARBA" id="ARBA00023136"/>
    </source>
</evidence>
<protein>
    <recommendedName>
        <fullName evidence="11">Large-conductance mechanosensitive channel</fullName>
    </recommendedName>
</protein>
<organism evidence="12 13">
    <name type="scientific">Oceanithermus desulfurans NBRC 100063</name>
    <dbReference type="NCBI Taxonomy" id="1227550"/>
    <lineage>
        <taxon>Bacteria</taxon>
        <taxon>Thermotogati</taxon>
        <taxon>Deinococcota</taxon>
        <taxon>Deinococci</taxon>
        <taxon>Thermales</taxon>
        <taxon>Thermaceae</taxon>
        <taxon>Oceanithermus</taxon>
    </lineage>
</organism>
<evidence type="ECO:0000256" key="11">
    <source>
        <dbReference type="HAMAP-Rule" id="MF_00115"/>
    </source>
</evidence>
<evidence type="ECO:0000256" key="1">
    <source>
        <dbReference type="ARBA" id="ARBA00004651"/>
    </source>
</evidence>
<evidence type="ECO:0000256" key="8">
    <source>
        <dbReference type="ARBA" id="ARBA00023065"/>
    </source>
</evidence>
<dbReference type="PANTHER" id="PTHR30266:SF2">
    <property type="entry name" value="LARGE-CONDUCTANCE MECHANOSENSITIVE CHANNEL"/>
    <property type="match status" value="1"/>
</dbReference>
<keyword evidence="10 11" id="KW-0407">Ion channel</keyword>
<evidence type="ECO:0000313" key="12">
    <source>
        <dbReference type="EMBL" id="GEM90540.1"/>
    </source>
</evidence>
<keyword evidence="8 11" id="KW-0406">Ion transport</keyword>
<accession>A0A511RLL4</accession>
<comment type="subcellular location">
    <subcellularLocation>
        <location evidence="1 11">Cell membrane</location>
        <topology evidence="1 11">Multi-pass membrane protein</topology>
    </subcellularLocation>
</comment>
<dbReference type="SUPFAM" id="SSF81330">
    <property type="entry name" value="Gated mechanosensitive channel"/>
    <property type="match status" value="1"/>
</dbReference>
<dbReference type="NCBIfam" id="NF010557">
    <property type="entry name" value="PRK13952.1"/>
    <property type="match status" value="1"/>
</dbReference>
<evidence type="ECO:0000256" key="10">
    <source>
        <dbReference type="ARBA" id="ARBA00023303"/>
    </source>
</evidence>
<evidence type="ECO:0000256" key="5">
    <source>
        <dbReference type="ARBA" id="ARBA00022475"/>
    </source>
</evidence>
<evidence type="ECO:0000256" key="6">
    <source>
        <dbReference type="ARBA" id="ARBA00022692"/>
    </source>
</evidence>
<dbReference type="NCBIfam" id="TIGR00220">
    <property type="entry name" value="mscL"/>
    <property type="match status" value="1"/>
</dbReference>
<sequence length="142" mass="15172">MIKEFKDFVMRGNVLDMAIGIVIGAAFGAVVKSFVSNVLMPPIGLLLGGTDFSNLFVVLKAGGTPGPYATVDAAKEAGAVVWPWGLFVNEVVGFLIIAFAIFLVVKAVNRMKKKEEEAPPAPPEPSAEEKLLSEIRDLLAQK</sequence>
<dbReference type="PROSITE" id="PS01327">
    <property type="entry name" value="MSCL"/>
    <property type="match status" value="1"/>
</dbReference>
<dbReference type="GO" id="GO:0005886">
    <property type="term" value="C:plasma membrane"/>
    <property type="evidence" value="ECO:0007669"/>
    <property type="project" value="UniProtKB-SubCell"/>
</dbReference>
<evidence type="ECO:0000256" key="2">
    <source>
        <dbReference type="ARBA" id="ARBA00007254"/>
    </source>
</evidence>